<proteinExistence type="predicted"/>
<organism evidence="2">
    <name type="scientific">Tanacetum cinerariifolium</name>
    <name type="common">Dalmatian daisy</name>
    <name type="synonym">Chrysanthemum cinerariifolium</name>
    <dbReference type="NCBI Taxonomy" id="118510"/>
    <lineage>
        <taxon>Eukaryota</taxon>
        <taxon>Viridiplantae</taxon>
        <taxon>Streptophyta</taxon>
        <taxon>Embryophyta</taxon>
        <taxon>Tracheophyta</taxon>
        <taxon>Spermatophyta</taxon>
        <taxon>Magnoliopsida</taxon>
        <taxon>eudicotyledons</taxon>
        <taxon>Gunneridae</taxon>
        <taxon>Pentapetalae</taxon>
        <taxon>asterids</taxon>
        <taxon>campanulids</taxon>
        <taxon>Asterales</taxon>
        <taxon>Asteraceae</taxon>
        <taxon>Asteroideae</taxon>
        <taxon>Anthemideae</taxon>
        <taxon>Anthemidinae</taxon>
        <taxon>Tanacetum</taxon>
    </lineage>
</organism>
<feature type="non-terminal residue" evidence="2">
    <location>
        <position position="1"/>
    </location>
</feature>
<comment type="caution">
    <text evidence="2">The sequence shown here is derived from an EMBL/GenBank/DDBJ whole genome shotgun (WGS) entry which is preliminary data.</text>
</comment>
<accession>A0A699U8P9</accession>
<feature type="region of interest" description="Disordered" evidence="1">
    <location>
        <begin position="1"/>
        <end position="26"/>
    </location>
</feature>
<evidence type="ECO:0000256" key="1">
    <source>
        <dbReference type="SAM" id="MobiDB-lite"/>
    </source>
</evidence>
<gene>
    <name evidence="2" type="ORF">Tci_890330</name>
</gene>
<protein>
    <submittedName>
        <fullName evidence="2">Uncharacterized protein</fullName>
    </submittedName>
</protein>
<evidence type="ECO:0000313" key="2">
    <source>
        <dbReference type="EMBL" id="GFD18361.1"/>
    </source>
</evidence>
<feature type="region of interest" description="Disordered" evidence="1">
    <location>
        <begin position="66"/>
        <end position="89"/>
    </location>
</feature>
<name>A0A699U8P9_TANCI</name>
<sequence length="89" mass="9937">DDAGAVEHVPPVIGGRQPQEQAGEQRRAQVLTTNIDTAGHATLARREPDGDRTAVGRERRRFHGAYRQPQTEQRGKATCHALAYRDRRP</sequence>
<dbReference type="AlphaFoldDB" id="A0A699U8P9"/>
<dbReference type="EMBL" id="BKCJ011307027">
    <property type="protein sequence ID" value="GFD18361.1"/>
    <property type="molecule type" value="Genomic_DNA"/>
</dbReference>
<reference evidence="2" key="1">
    <citation type="journal article" date="2019" name="Sci. Rep.">
        <title>Draft genome of Tanacetum cinerariifolium, the natural source of mosquito coil.</title>
        <authorList>
            <person name="Yamashiro T."/>
            <person name="Shiraishi A."/>
            <person name="Satake H."/>
            <person name="Nakayama K."/>
        </authorList>
    </citation>
    <scope>NUCLEOTIDE SEQUENCE</scope>
</reference>